<evidence type="ECO:0000256" key="1">
    <source>
        <dbReference type="RuleBase" id="RU367018"/>
    </source>
</evidence>
<comment type="function">
    <text evidence="1">Putative transcription activator involved in regulating light control of development.</text>
</comment>
<evidence type="ECO:0000313" key="3">
    <source>
        <dbReference type="Proteomes" id="UP001314170"/>
    </source>
</evidence>
<dbReference type="EMBL" id="CAWUPB010000994">
    <property type="protein sequence ID" value="CAK7335395.1"/>
    <property type="molecule type" value="Genomic_DNA"/>
</dbReference>
<dbReference type="PANTHER" id="PTHR31669">
    <property type="entry name" value="PROTEIN FAR1-RELATED SEQUENCE 10-RELATED"/>
    <property type="match status" value="1"/>
</dbReference>
<dbReference type="AlphaFoldDB" id="A0AAV1RHM5"/>
<comment type="caution">
    <text evidence="2">The sequence shown here is derived from an EMBL/GenBank/DDBJ whole genome shotgun (WGS) entry which is preliminary data.</text>
</comment>
<organism evidence="2 3">
    <name type="scientific">Dovyalis caffra</name>
    <dbReference type="NCBI Taxonomy" id="77055"/>
    <lineage>
        <taxon>Eukaryota</taxon>
        <taxon>Viridiplantae</taxon>
        <taxon>Streptophyta</taxon>
        <taxon>Embryophyta</taxon>
        <taxon>Tracheophyta</taxon>
        <taxon>Spermatophyta</taxon>
        <taxon>Magnoliopsida</taxon>
        <taxon>eudicotyledons</taxon>
        <taxon>Gunneridae</taxon>
        <taxon>Pentapetalae</taxon>
        <taxon>rosids</taxon>
        <taxon>fabids</taxon>
        <taxon>Malpighiales</taxon>
        <taxon>Salicaceae</taxon>
        <taxon>Flacourtieae</taxon>
        <taxon>Dovyalis</taxon>
    </lineage>
</organism>
<reference evidence="2 3" key="1">
    <citation type="submission" date="2024-01" db="EMBL/GenBank/DDBJ databases">
        <authorList>
            <person name="Waweru B."/>
        </authorList>
    </citation>
    <scope>NUCLEOTIDE SEQUENCE [LARGE SCALE GENOMIC DNA]</scope>
</reference>
<dbReference type="PANTHER" id="PTHR31669:SF283">
    <property type="entry name" value="PROTEIN FAR1-RELATED SEQUENCE"/>
    <property type="match status" value="1"/>
</dbReference>
<gene>
    <name evidence="2" type="ORF">DCAF_LOCUS10387</name>
</gene>
<evidence type="ECO:0000313" key="2">
    <source>
        <dbReference type="EMBL" id="CAK7335395.1"/>
    </source>
</evidence>
<keyword evidence="1" id="KW-0863">Zinc-finger</keyword>
<keyword evidence="1" id="KW-0479">Metal-binding</keyword>
<dbReference type="GO" id="GO:0005634">
    <property type="term" value="C:nucleus"/>
    <property type="evidence" value="ECO:0007669"/>
    <property type="project" value="UniProtKB-SubCell"/>
</dbReference>
<name>A0AAV1RHM5_9ROSI</name>
<dbReference type="InterPro" id="IPR031052">
    <property type="entry name" value="FHY3/FAR1"/>
</dbReference>
<comment type="subcellular location">
    <subcellularLocation>
        <location evidence="1">Nucleus</location>
    </subcellularLocation>
</comment>
<protein>
    <recommendedName>
        <fullName evidence="1">Protein FAR1-RELATED SEQUENCE</fullName>
    </recommendedName>
</protein>
<sequence>MEEKSNGGEQKQRRKCKFIHGDKEFRNSETFEGPEVGMEFDDVEDIFHSYRSMQDQLDFVVIRPHVKTTKGIGCLAKPIASLGGDGKWKINRVIKDHNHEMDTEMTRFIRRHRSVPPCMKRHANEVVGTQGCIVLKDPIMVTYKGRAKEKEAGF</sequence>
<comment type="similarity">
    <text evidence="1">Belongs to the FHY3/FAR1 family.</text>
</comment>
<keyword evidence="1" id="KW-0862">Zinc</keyword>
<keyword evidence="3" id="KW-1185">Reference proteome</keyword>
<dbReference type="Proteomes" id="UP001314170">
    <property type="component" value="Unassembled WGS sequence"/>
</dbReference>
<proteinExistence type="inferred from homology"/>
<accession>A0AAV1RHM5</accession>
<dbReference type="GO" id="GO:0008270">
    <property type="term" value="F:zinc ion binding"/>
    <property type="evidence" value="ECO:0007669"/>
    <property type="project" value="UniProtKB-UniRule"/>
</dbReference>
<dbReference type="GO" id="GO:0006355">
    <property type="term" value="P:regulation of DNA-templated transcription"/>
    <property type="evidence" value="ECO:0007669"/>
    <property type="project" value="UniProtKB-UniRule"/>
</dbReference>
<keyword evidence="1" id="KW-0539">Nucleus</keyword>